<dbReference type="InterPro" id="IPR036249">
    <property type="entry name" value="Thioredoxin-like_sf"/>
</dbReference>
<evidence type="ECO:0000256" key="1">
    <source>
        <dbReference type="ARBA" id="ARBA00022448"/>
    </source>
</evidence>
<evidence type="ECO:0000256" key="2">
    <source>
        <dbReference type="ARBA" id="ARBA00022982"/>
    </source>
</evidence>
<evidence type="ECO:0000313" key="7">
    <source>
        <dbReference type="Proteomes" id="UP001549110"/>
    </source>
</evidence>
<dbReference type="Proteomes" id="UP001549110">
    <property type="component" value="Unassembled WGS sequence"/>
</dbReference>
<dbReference type="PRINTS" id="PR00421">
    <property type="entry name" value="THIOREDOXIN"/>
</dbReference>
<sequence>MRQIVCPACSAANRIPDEKNPSSAGCGRCHEPLFAGRPFEVNRAQLNAHRASTRGAAVLVDVWAPWCGPCQAMAPQFAASAALLEPDVRLLKLDSDAEPQAASELGVRGIPTLILFQDGAVVGQRSGLMSSDQIVAWTRQALARVSARTAPESER</sequence>
<dbReference type="Gene3D" id="2.30.30.380">
    <property type="entry name" value="Zn-finger domain of Sec23/24"/>
    <property type="match status" value="1"/>
</dbReference>
<feature type="domain" description="Thioredoxin" evidence="5">
    <location>
        <begin position="9"/>
        <end position="143"/>
    </location>
</feature>
<evidence type="ECO:0000313" key="6">
    <source>
        <dbReference type="EMBL" id="MET3528019.1"/>
    </source>
</evidence>
<keyword evidence="3" id="KW-1015">Disulfide bond</keyword>
<dbReference type="CDD" id="cd02947">
    <property type="entry name" value="TRX_family"/>
    <property type="match status" value="1"/>
</dbReference>
<dbReference type="InterPro" id="IPR049299">
    <property type="entry name" value="Thio2_N"/>
</dbReference>
<keyword evidence="4" id="KW-0676">Redox-active center</keyword>
<name>A0ABV2ELT6_9CAUL</name>
<dbReference type="PANTHER" id="PTHR45663:SF11">
    <property type="entry name" value="GEO12009P1"/>
    <property type="match status" value="1"/>
</dbReference>
<accession>A0ABV2ELT6</accession>
<dbReference type="InterPro" id="IPR013766">
    <property type="entry name" value="Thioredoxin_domain"/>
</dbReference>
<dbReference type="Pfam" id="PF21352">
    <property type="entry name" value="Zn_ribbon_Thio2"/>
    <property type="match status" value="1"/>
</dbReference>
<dbReference type="PROSITE" id="PS51352">
    <property type="entry name" value="THIOREDOXIN_2"/>
    <property type="match status" value="1"/>
</dbReference>
<dbReference type="PROSITE" id="PS00194">
    <property type="entry name" value="THIOREDOXIN_1"/>
    <property type="match status" value="1"/>
</dbReference>
<keyword evidence="6" id="KW-0560">Oxidoreductase</keyword>
<dbReference type="SUPFAM" id="SSF52833">
    <property type="entry name" value="Thioredoxin-like"/>
    <property type="match status" value="1"/>
</dbReference>
<gene>
    <name evidence="6" type="ORF">ABID41_003137</name>
</gene>
<reference evidence="6 7" key="1">
    <citation type="submission" date="2024-06" db="EMBL/GenBank/DDBJ databases">
        <title>Genomic Encyclopedia of Type Strains, Phase IV (KMG-IV): sequencing the most valuable type-strain genomes for metagenomic binning, comparative biology and taxonomic classification.</title>
        <authorList>
            <person name="Goeker M."/>
        </authorList>
    </citation>
    <scope>NUCLEOTIDE SEQUENCE [LARGE SCALE GENOMIC DNA]</scope>
    <source>
        <strain evidence="6 7">DSM 17809</strain>
    </source>
</reference>
<proteinExistence type="predicted"/>
<keyword evidence="1" id="KW-0813">Transport</keyword>
<keyword evidence="7" id="KW-1185">Reference proteome</keyword>
<evidence type="ECO:0000259" key="5">
    <source>
        <dbReference type="PROSITE" id="PS51352"/>
    </source>
</evidence>
<comment type="caution">
    <text evidence="6">The sequence shown here is derived from an EMBL/GenBank/DDBJ whole genome shotgun (WGS) entry which is preliminary data.</text>
</comment>
<dbReference type="RefSeq" id="WP_354298019.1">
    <property type="nucleotide sequence ID" value="NZ_JBEPLU010000002.1"/>
</dbReference>
<protein>
    <submittedName>
        <fullName evidence="6">Thioredoxin 2</fullName>
        <ecNumber evidence="6">1.8.1.8</ecNumber>
    </submittedName>
</protein>
<dbReference type="GO" id="GO:0047134">
    <property type="term" value="F:protein-disulfide reductase [NAD(P)H] activity"/>
    <property type="evidence" value="ECO:0007669"/>
    <property type="project" value="UniProtKB-EC"/>
</dbReference>
<evidence type="ECO:0000256" key="3">
    <source>
        <dbReference type="ARBA" id="ARBA00023157"/>
    </source>
</evidence>
<dbReference type="Pfam" id="PF00085">
    <property type="entry name" value="Thioredoxin"/>
    <property type="match status" value="1"/>
</dbReference>
<dbReference type="EC" id="1.8.1.8" evidence="6"/>
<dbReference type="InterPro" id="IPR017937">
    <property type="entry name" value="Thioredoxin_CS"/>
</dbReference>
<organism evidence="6 7">
    <name type="scientific">Phenylobacterium koreense</name>
    <dbReference type="NCBI Taxonomy" id="266125"/>
    <lineage>
        <taxon>Bacteria</taxon>
        <taxon>Pseudomonadati</taxon>
        <taxon>Pseudomonadota</taxon>
        <taxon>Alphaproteobacteria</taxon>
        <taxon>Caulobacterales</taxon>
        <taxon>Caulobacteraceae</taxon>
        <taxon>Phenylobacterium</taxon>
    </lineage>
</organism>
<keyword evidence="2" id="KW-0249">Electron transport</keyword>
<dbReference type="EMBL" id="JBEPLU010000002">
    <property type="protein sequence ID" value="MET3528019.1"/>
    <property type="molecule type" value="Genomic_DNA"/>
</dbReference>
<evidence type="ECO:0000256" key="4">
    <source>
        <dbReference type="ARBA" id="ARBA00023284"/>
    </source>
</evidence>
<dbReference type="PANTHER" id="PTHR45663">
    <property type="entry name" value="GEO12009P1"/>
    <property type="match status" value="1"/>
</dbReference>
<dbReference type="Gene3D" id="3.40.30.10">
    <property type="entry name" value="Glutaredoxin"/>
    <property type="match status" value="1"/>
</dbReference>